<dbReference type="SUPFAM" id="SSF47391">
    <property type="entry name" value="Dimerization-anchoring domain of cAMP-dependent PK regulatory subunit"/>
    <property type="match status" value="1"/>
</dbReference>
<accession>A0A8C9V0E0</accession>
<dbReference type="InterPro" id="IPR047579">
    <property type="entry name" value="DD_CABYR_SP17"/>
</dbReference>
<protein>
    <submittedName>
        <fullName evidence="1">Uncharacterized protein</fullName>
    </submittedName>
</protein>
<dbReference type="CDD" id="cd12100">
    <property type="entry name" value="DD_CABYR_SP17"/>
    <property type="match status" value="1"/>
</dbReference>
<dbReference type="InterPro" id="IPR038848">
    <property type="entry name" value="CABYR"/>
</dbReference>
<evidence type="ECO:0000313" key="2">
    <source>
        <dbReference type="Proteomes" id="UP000694397"/>
    </source>
</evidence>
<proteinExistence type="predicted"/>
<keyword evidence="2" id="KW-1185">Reference proteome</keyword>
<dbReference type="AlphaFoldDB" id="A0A8C9V0E0"/>
<dbReference type="GO" id="GO:0005509">
    <property type="term" value="F:calcium ion binding"/>
    <property type="evidence" value="ECO:0007669"/>
    <property type="project" value="InterPro"/>
</dbReference>
<dbReference type="GO" id="GO:0048240">
    <property type="term" value="P:sperm capacitation"/>
    <property type="evidence" value="ECO:0007669"/>
    <property type="project" value="InterPro"/>
</dbReference>
<evidence type="ECO:0000313" key="1">
    <source>
        <dbReference type="Ensembl" id="ENSSFOP00015011595.2"/>
    </source>
</evidence>
<reference evidence="1" key="2">
    <citation type="submission" date="2025-08" db="UniProtKB">
        <authorList>
            <consortium name="Ensembl"/>
        </authorList>
    </citation>
    <scope>IDENTIFICATION</scope>
</reference>
<dbReference type="GeneTree" id="ENSGT00970000194032"/>
<dbReference type="Proteomes" id="UP000694397">
    <property type="component" value="Chromosome 7"/>
</dbReference>
<dbReference type="GO" id="GO:0035686">
    <property type="term" value="C:sperm fibrous sheath"/>
    <property type="evidence" value="ECO:0007669"/>
    <property type="project" value="TreeGrafter"/>
</dbReference>
<organism evidence="1 2">
    <name type="scientific">Scleropages formosus</name>
    <name type="common">Asian bonytongue</name>
    <name type="synonym">Osteoglossum formosum</name>
    <dbReference type="NCBI Taxonomy" id="113540"/>
    <lineage>
        <taxon>Eukaryota</taxon>
        <taxon>Metazoa</taxon>
        <taxon>Chordata</taxon>
        <taxon>Craniata</taxon>
        <taxon>Vertebrata</taxon>
        <taxon>Euteleostomi</taxon>
        <taxon>Actinopterygii</taxon>
        <taxon>Neopterygii</taxon>
        <taxon>Teleostei</taxon>
        <taxon>Osteoglossocephala</taxon>
        <taxon>Osteoglossomorpha</taxon>
        <taxon>Osteoglossiformes</taxon>
        <taxon>Osteoglossidae</taxon>
        <taxon>Scleropages</taxon>
    </lineage>
</organism>
<dbReference type="GO" id="GO:0005737">
    <property type="term" value="C:cytoplasm"/>
    <property type="evidence" value="ECO:0007669"/>
    <property type="project" value="TreeGrafter"/>
</dbReference>
<dbReference type="PANTHER" id="PTHR15494:SF0">
    <property type="entry name" value="CALCIUM-BINDING TYROSINE PHOSPHORYLATION-REGULATED PROTEIN"/>
    <property type="match status" value="1"/>
</dbReference>
<dbReference type="Ensembl" id="ENSSFOT00015011745.2">
    <property type="protein sequence ID" value="ENSSFOP00015011595.2"/>
    <property type="gene ID" value="ENSSFOG00015007496.2"/>
</dbReference>
<dbReference type="OrthoDB" id="252964at2759"/>
<name>A0A8C9V0E0_SCLFO</name>
<sequence>MASANLFRSRKTLIIPYGLKSWLGCVCRAVLLEEPGNITDFIFDYCTGLMNFRSRELTNISHTLQDFLVSAELAHNIETESGF</sequence>
<dbReference type="PANTHER" id="PTHR15494">
    <property type="entry name" value="CALCIUM-BINDING TYROSINE PHOSPHORYLATION-REGULATED PROTEIN"/>
    <property type="match status" value="1"/>
</dbReference>
<reference evidence="1 2" key="1">
    <citation type="submission" date="2019-04" db="EMBL/GenBank/DDBJ databases">
        <authorList>
            <consortium name="Wellcome Sanger Institute Data Sharing"/>
        </authorList>
    </citation>
    <scope>NUCLEOTIDE SEQUENCE [LARGE SCALE GENOMIC DNA]</scope>
</reference>
<reference evidence="1" key="3">
    <citation type="submission" date="2025-09" db="UniProtKB">
        <authorList>
            <consortium name="Ensembl"/>
        </authorList>
    </citation>
    <scope>IDENTIFICATION</scope>
</reference>